<feature type="region of interest" description="Disordered" evidence="1">
    <location>
        <begin position="162"/>
        <end position="198"/>
    </location>
</feature>
<accession>A0A6P3X0L7</accession>
<feature type="domain" description="Myb/SANT-like DNA-binding" evidence="2">
    <location>
        <begin position="52"/>
        <end position="144"/>
    </location>
</feature>
<dbReference type="RefSeq" id="XP_014471885.1">
    <property type="nucleotide sequence ID" value="XM_014616399.1"/>
</dbReference>
<dbReference type="OrthoDB" id="10065625at2759"/>
<dbReference type="KEGG" id="dqu:106742978"/>
<proteinExistence type="predicted"/>
<feature type="compositionally biased region" description="Basic and acidic residues" evidence="1">
    <location>
        <begin position="189"/>
        <end position="198"/>
    </location>
</feature>
<dbReference type="InterPro" id="IPR044822">
    <property type="entry name" value="Myb_DNA-bind_4"/>
</dbReference>
<organism evidence="3 4">
    <name type="scientific">Dinoponera quadriceps</name>
    <name type="common">South American ant</name>
    <dbReference type="NCBI Taxonomy" id="609295"/>
    <lineage>
        <taxon>Eukaryota</taxon>
        <taxon>Metazoa</taxon>
        <taxon>Ecdysozoa</taxon>
        <taxon>Arthropoda</taxon>
        <taxon>Hexapoda</taxon>
        <taxon>Insecta</taxon>
        <taxon>Pterygota</taxon>
        <taxon>Neoptera</taxon>
        <taxon>Endopterygota</taxon>
        <taxon>Hymenoptera</taxon>
        <taxon>Apocrita</taxon>
        <taxon>Aculeata</taxon>
        <taxon>Formicoidea</taxon>
        <taxon>Formicidae</taxon>
        <taxon>Ponerinae</taxon>
        <taxon>Ponerini</taxon>
        <taxon>Dinoponera</taxon>
    </lineage>
</organism>
<dbReference type="Proteomes" id="UP000515204">
    <property type="component" value="Unplaced"/>
</dbReference>
<evidence type="ECO:0000313" key="4">
    <source>
        <dbReference type="RefSeq" id="XP_014471885.1"/>
    </source>
</evidence>
<dbReference type="Gene3D" id="1.10.10.60">
    <property type="entry name" value="Homeodomain-like"/>
    <property type="match status" value="1"/>
</dbReference>
<gene>
    <name evidence="4" type="primary">LOC106742978</name>
</gene>
<dbReference type="AlphaFoldDB" id="A0A6P3X0L7"/>
<evidence type="ECO:0000256" key="1">
    <source>
        <dbReference type="SAM" id="MobiDB-lite"/>
    </source>
</evidence>
<keyword evidence="3" id="KW-1185">Reference proteome</keyword>
<dbReference type="Pfam" id="PF13837">
    <property type="entry name" value="Myb_DNA-bind_4"/>
    <property type="match status" value="1"/>
</dbReference>
<evidence type="ECO:0000259" key="2">
    <source>
        <dbReference type="Pfam" id="PF13837"/>
    </source>
</evidence>
<reference evidence="4" key="1">
    <citation type="submission" date="2025-08" db="UniProtKB">
        <authorList>
            <consortium name="RefSeq"/>
        </authorList>
    </citation>
    <scope>IDENTIFICATION</scope>
</reference>
<evidence type="ECO:0000313" key="3">
    <source>
        <dbReference type="Proteomes" id="UP000515204"/>
    </source>
</evidence>
<name>A0A6P3X0L7_DINQU</name>
<protein>
    <submittedName>
        <fullName evidence="4">Uncharacterized protein LOC106742978</fullName>
    </submittedName>
</protein>
<dbReference type="GeneID" id="106742978"/>
<sequence>MTDNAERKEDTIDGRTEVKVEPTLRCYAKEEHENGFSNFENAIPSDVGTLNLWTSKATTCLISQYKKYRSMVGQSTQIRSLREMFEMISLEMQNNGFYFSPQKCENKWRVLERKYKNLVSRERLKKPGRMRHYGQWEHKRALDEIFSEKKKRVYLEENEPSGSVKYSSAVPKFDRGRQQKDPLLSNDATNERDEETPVQRRTLTIMFEKFLEEMGKNFALAEKNKEKRHKEEMAVRQKELELKNKLLTLKEQKIELQKCQVIAAAQNFSRK</sequence>